<protein>
    <submittedName>
        <fullName evidence="2">Uncharacterized protein</fullName>
    </submittedName>
</protein>
<organism evidence="2 3">
    <name type="scientific">Jimgerdemannia flammicorona</name>
    <dbReference type="NCBI Taxonomy" id="994334"/>
    <lineage>
        <taxon>Eukaryota</taxon>
        <taxon>Fungi</taxon>
        <taxon>Fungi incertae sedis</taxon>
        <taxon>Mucoromycota</taxon>
        <taxon>Mucoromycotina</taxon>
        <taxon>Endogonomycetes</taxon>
        <taxon>Endogonales</taxon>
        <taxon>Endogonaceae</taxon>
        <taxon>Jimgerdemannia</taxon>
    </lineage>
</organism>
<feature type="compositionally biased region" description="Polar residues" evidence="1">
    <location>
        <begin position="17"/>
        <end position="35"/>
    </location>
</feature>
<feature type="compositionally biased region" description="Low complexity" evidence="1">
    <location>
        <begin position="197"/>
        <end position="213"/>
    </location>
</feature>
<accession>A0A433D712</accession>
<feature type="region of interest" description="Disordered" evidence="1">
    <location>
        <begin position="1"/>
        <end position="117"/>
    </location>
</feature>
<reference evidence="2 3" key="1">
    <citation type="journal article" date="2018" name="New Phytol.">
        <title>Phylogenomics of Endogonaceae and evolution of mycorrhizas within Mucoromycota.</title>
        <authorList>
            <person name="Chang Y."/>
            <person name="Desiro A."/>
            <person name="Na H."/>
            <person name="Sandor L."/>
            <person name="Lipzen A."/>
            <person name="Clum A."/>
            <person name="Barry K."/>
            <person name="Grigoriev I.V."/>
            <person name="Martin F.M."/>
            <person name="Stajich J.E."/>
            <person name="Smith M.E."/>
            <person name="Bonito G."/>
            <person name="Spatafora J.W."/>
        </authorList>
    </citation>
    <scope>NUCLEOTIDE SEQUENCE [LARGE SCALE GENOMIC DNA]</scope>
    <source>
        <strain evidence="2 3">GMNB39</strain>
    </source>
</reference>
<name>A0A433D712_9FUNG</name>
<proteinExistence type="predicted"/>
<evidence type="ECO:0000313" key="2">
    <source>
        <dbReference type="EMBL" id="RUP46625.1"/>
    </source>
</evidence>
<dbReference type="OrthoDB" id="337750at2759"/>
<feature type="compositionally biased region" description="Low complexity" evidence="1">
    <location>
        <begin position="36"/>
        <end position="54"/>
    </location>
</feature>
<feature type="compositionally biased region" description="Pro residues" evidence="1">
    <location>
        <begin position="69"/>
        <end position="81"/>
    </location>
</feature>
<comment type="caution">
    <text evidence="2">The sequence shown here is derived from an EMBL/GenBank/DDBJ whole genome shotgun (WGS) entry which is preliminary data.</text>
</comment>
<dbReference type="EMBL" id="RBNI01005535">
    <property type="protein sequence ID" value="RUP46625.1"/>
    <property type="molecule type" value="Genomic_DNA"/>
</dbReference>
<dbReference type="AlphaFoldDB" id="A0A433D712"/>
<gene>
    <name evidence="2" type="ORF">BC936DRAFT_146714</name>
</gene>
<dbReference type="Proteomes" id="UP000268093">
    <property type="component" value="Unassembled WGS sequence"/>
</dbReference>
<sequence>MTSLPIRRHQVLAHPSCKSQKANPTSFTPQLSSKMYQQPYNSQDYYDQSQYVPYGTQGSGLQQRHQAHSPPPLQHPIPTHPIPSFCDAPSPQPPAQQHQHQQQARGQPMGSPQQGMPDFYQNFGFNDPAAQMGMQFAGSAMKKGSEYVEQNGEERVLCGGRPAQGRAHDSRDGGCLTVATDVYVPWNRRDQPLGEYPGPQALLQGQQPLRGQQDSATPVPMAA</sequence>
<evidence type="ECO:0000256" key="1">
    <source>
        <dbReference type="SAM" id="MobiDB-lite"/>
    </source>
</evidence>
<feature type="compositionally biased region" description="Basic residues" evidence="1">
    <location>
        <begin position="1"/>
        <end position="11"/>
    </location>
</feature>
<feature type="region of interest" description="Disordered" evidence="1">
    <location>
        <begin position="188"/>
        <end position="223"/>
    </location>
</feature>
<evidence type="ECO:0000313" key="3">
    <source>
        <dbReference type="Proteomes" id="UP000268093"/>
    </source>
</evidence>
<feature type="compositionally biased region" description="Low complexity" evidence="1">
    <location>
        <begin position="95"/>
        <end position="104"/>
    </location>
</feature>
<keyword evidence="3" id="KW-1185">Reference proteome</keyword>